<feature type="domain" description="RING-type" evidence="2">
    <location>
        <begin position="66"/>
        <end position="109"/>
    </location>
</feature>
<dbReference type="EMBL" id="HBGH01007739">
    <property type="protein sequence ID" value="CAD9232156.1"/>
    <property type="molecule type" value="Transcribed_RNA"/>
</dbReference>
<sequence length="200" mass="22918">MGNATSRSGKPRVQSDLDALSFSKATGLYPYCPWSERLVRRLILRGRVAPRYPGADEPTEVQRDECLICFLYYPMLNSTVCCGKQICTECFLQIRPPKLHHSEDCPFCKTPSFDISFKGPKSSEQRRMEELEEQRVMRAWEAAQRQNCEHEEDHSLLNLMTSTSKPTQSLKEPRQIPVTNVLLPPELHPVTFETLSGHVH</sequence>
<proteinExistence type="predicted"/>
<dbReference type="AlphaFoldDB" id="A0A7S1TCU7"/>
<protein>
    <recommendedName>
        <fullName evidence="2">RING-type domain-containing protein</fullName>
    </recommendedName>
</protein>
<gene>
    <name evidence="3" type="ORF">CCAE0312_LOCUS4237</name>
</gene>
<evidence type="ECO:0000256" key="1">
    <source>
        <dbReference type="PROSITE-ProRule" id="PRU00175"/>
    </source>
</evidence>
<dbReference type="PANTHER" id="PTHR31315">
    <property type="entry name" value="PROTEIN SIP5"/>
    <property type="match status" value="1"/>
</dbReference>
<dbReference type="GO" id="GO:0008270">
    <property type="term" value="F:zinc ion binding"/>
    <property type="evidence" value="ECO:0007669"/>
    <property type="project" value="UniProtKB-KW"/>
</dbReference>
<name>A0A7S1TCU7_9RHOD</name>
<dbReference type="PANTHER" id="PTHR31315:SF1">
    <property type="entry name" value="PROTEIN SIP5"/>
    <property type="match status" value="1"/>
</dbReference>
<evidence type="ECO:0000259" key="2">
    <source>
        <dbReference type="PROSITE" id="PS50089"/>
    </source>
</evidence>
<keyword evidence="1" id="KW-0863">Zinc-finger</keyword>
<dbReference type="InterPro" id="IPR001841">
    <property type="entry name" value="Znf_RING"/>
</dbReference>
<reference evidence="3" key="1">
    <citation type="submission" date="2021-01" db="EMBL/GenBank/DDBJ databases">
        <authorList>
            <person name="Corre E."/>
            <person name="Pelletier E."/>
            <person name="Niang G."/>
            <person name="Scheremetjew M."/>
            <person name="Finn R."/>
            <person name="Kale V."/>
            <person name="Holt S."/>
            <person name="Cochrane G."/>
            <person name="Meng A."/>
            <person name="Brown T."/>
            <person name="Cohen L."/>
        </authorList>
    </citation>
    <scope>NUCLEOTIDE SEQUENCE</scope>
    <source>
        <strain evidence="3">SAG 36.94</strain>
    </source>
</reference>
<dbReference type="PROSITE" id="PS50089">
    <property type="entry name" value="ZF_RING_2"/>
    <property type="match status" value="1"/>
</dbReference>
<dbReference type="SUPFAM" id="SSF57850">
    <property type="entry name" value="RING/U-box"/>
    <property type="match status" value="1"/>
</dbReference>
<evidence type="ECO:0000313" key="3">
    <source>
        <dbReference type="EMBL" id="CAD9232156.1"/>
    </source>
</evidence>
<accession>A0A7S1TCU7</accession>
<dbReference type="GO" id="GO:0005737">
    <property type="term" value="C:cytoplasm"/>
    <property type="evidence" value="ECO:0007669"/>
    <property type="project" value="TreeGrafter"/>
</dbReference>
<keyword evidence="1" id="KW-0479">Metal-binding</keyword>
<keyword evidence="1" id="KW-0862">Zinc</keyword>
<organism evidence="3">
    <name type="scientific">Compsopogon caeruleus</name>
    <dbReference type="NCBI Taxonomy" id="31354"/>
    <lineage>
        <taxon>Eukaryota</taxon>
        <taxon>Rhodophyta</taxon>
        <taxon>Compsopogonophyceae</taxon>
        <taxon>Compsopogonales</taxon>
        <taxon>Compsopogonaceae</taxon>
        <taxon>Compsopogon</taxon>
    </lineage>
</organism>
<dbReference type="InterPro" id="IPR039301">
    <property type="entry name" value="Sip5/DA2"/>
</dbReference>